<dbReference type="RefSeq" id="WP_408074247.1">
    <property type="nucleotide sequence ID" value="NZ_JBELQB010000004.1"/>
</dbReference>
<name>A0ABW8YCN8_9FLAO</name>
<feature type="transmembrane region" description="Helical" evidence="2">
    <location>
        <begin position="51"/>
        <end position="72"/>
    </location>
</feature>
<evidence type="ECO:0000256" key="1">
    <source>
        <dbReference type="SAM" id="MobiDB-lite"/>
    </source>
</evidence>
<keyword evidence="2" id="KW-0812">Transmembrane</keyword>
<feature type="transmembrane region" description="Helical" evidence="2">
    <location>
        <begin position="22"/>
        <end position="39"/>
    </location>
</feature>
<comment type="caution">
    <text evidence="4">The sequence shown here is derived from an EMBL/GenBank/DDBJ whole genome shotgun (WGS) entry which is preliminary data.</text>
</comment>
<dbReference type="Pfam" id="PF13239">
    <property type="entry name" value="2TM"/>
    <property type="match status" value="1"/>
</dbReference>
<reference evidence="4 5" key="1">
    <citation type="submission" date="2024-06" db="EMBL/GenBank/DDBJ databases">
        <authorList>
            <person name="Kaempfer P."/>
            <person name="Viver T."/>
        </authorList>
    </citation>
    <scope>NUCLEOTIDE SEQUENCE [LARGE SCALE GENOMIC DNA]</scope>
    <source>
        <strain evidence="4 5">ST-75</strain>
    </source>
</reference>
<dbReference type="Proteomes" id="UP001629059">
    <property type="component" value="Unassembled WGS sequence"/>
</dbReference>
<feature type="domain" description="2TM" evidence="3">
    <location>
        <begin position="10"/>
        <end position="90"/>
    </location>
</feature>
<evidence type="ECO:0000256" key="2">
    <source>
        <dbReference type="SAM" id="Phobius"/>
    </source>
</evidence>
<dbReference type="InterPro" id="IPR025698">
    <property type="entry name" value="2TM_dom"/>
</dbReference>
<proteinExistence type="predicted"/>
<organism evidence="4 5">
    <name type="scientific">Flavobacterium rhizophilum</name>
    <dbReference type="NCBI Taxonomy" id="3163296"/>
    <lineage>
        <taxon>Bacteria</taxon>
        <taxon>Pseudomonadati</taxon>
        <taxon>Bacteroidota</taxon>
        <taxon>Flavobacteriia</taxon>
        <taxon>Flavobacteriales</taxon>
        <taxon>Flavobacteriaceae</taxon>
        <taxon>Flavobacterium</taxon>
    </lineage>
</organism>
<evidence type="ECO:0000259" key="3">
    <source>
        <dbReference type="Pfam" id="PF13239"/>
    </source>
</evidence>
<keyword evidence="5" id="KW-1185">Reference proteome</keyword>
<keyword evidence="2" id="KW-1133">Transmembrane helix</keyword>
<evidence type="ECO:0000313" key="5">
    <source>
        <dbReference type="Proteomes" id="UP001629059"/>
    </source>
</evidence>
<gene>
    <name evidence="4" type="ORF">ABS768_07055</name>
</gene>
<accession>A0ABW8YCN8</accession>
<protein>
    <submittedName>
        <fullName evidence="4">2TM domain-containing protein</fullName>
    </submittedName>
</protein>
<dbReference type="EMBL" id="JBELQB010000004">
    <property type="protein sequence ID" value="MFL9837247.1"/>
    <property type="molecule type" value="Genomic_DNA"/>
</dbReference>
<keyword evidence="2" id="KW-0472">Membrane</keyword>
<feature type="region of interest" description="Disordered" evidence="1">
    <location>
        <begin position="102"/>
        <end position="125"/>
    </location>
</feature>
<evidence type="ECO:0000313" key="4">
    <source>
        <dbReference type="EMBL" id="MFL9837247.1"/>
    </source>
</evidence>
<sequence>MEPNQQELYEYARKRVKQKKRVYFHFILFFVGSIFLYIINKWLNVNPEKDWYLWAITAWAFLFIMHFIKVFVTESFINKKWEQEQIDKLVARQERRISQLEKKLEKDSENAQTETETDNTTTPTE</sequence>